<dbReference type="GO" id="GO:0042273">
    <property type="term" value="P:ribosomal large subunit biogenesis"/>
    <property type="evidence" value="ECO:0007669"/>
    <property type="project" value="TreeGrafter"/>
</dbReference>
<evidence type="ECO:0000313" key="5">
    <source>
        <dbReference type="Proteomes" id="UP001214603"/>
    </source>
</evidence>
<accession>A0AAF0ISE3</accession>
<dbReference type="InterPro" id="IPR057990">
    <property type="entry name" value="TPR_SYO1"/>
</dbReference>
<dbReference type="InterPro" id="IPR016024">
    <property type="entry name" value="ARM-type_fold"/>
</dbReference>
<dbReference type="PANTHER" id="PTHR13347:SF1">
    <property type="entry name" value="HEAT REPEAT-CONTAINING PROTEIN 3"/>
    <property type="match status" value="1"/>
</dbReference>
<dbReference type="Gene3D" id="1.25.10.10">
    <property type="entry name" value="Leucine-rich Repeat Variant"/>
    <property type="match status" value="1"/>
</dbReference>
<feature type="domain" description="SYO1-like TPR repeats" evidence="3">
    <location>
        <begin position="561"/>
        <end position="852"/>
    </location>
</feature>
<dbReference type="GO" id="GO:0006606">
    <property type="term" value="P:protein import into nucleus"/>
    <property type="evidence" value="ECO:0007669"/>
    <property type="project" value="TreeGrafter"/>
</dbReference>
<organism evidence="4 5">
    <name type="scientific">Malassezia obtusa</name>
    <dbReference type="NCBI Taxonomy" id="76774"/>
    <lineage>
        <taxon>Eukaryota</taxon>
        <taxon>Fungi</taxon>
        <taxon>Dikarya</taxon>
        <taxon>Basidiomycota</taxon>
        <taxon>Ustilaginomycotina</taxon>
        <taxon>Malasseziomycetes</taxon>
        <taxon>Malasseziales</taxon>
        <taxon>Malasseziaceae</taxon>
        <taxon>Malassezia</taxon>
    </lineage>
</organism>
<dbReference type="SUPFAM" id="SSF48371">
    <property type="entry name" value="ARM repeat"/>
    <property type="match status" value="1"/>
</dbReference>
<evidence type="ECO:0000256" key="1">
    <source>
        <dbReference type="ARBA" id="ARBA00049983"/>
    </source>
</evidence>
<dbReference type="Proteomes" id="UP001214603">
    <property type="component" value="Chromosome 1"/>
</dbReference>
<feature type="region of interest" description="Disordered" evidence="2">
    <location>
        <begin position="1"/>
        <end position="22"/>
    </location>
</feature>
<feature type="region of interest" description="Disordered" evidence="2">
    <location>
        <begin position="486"/>
        <end position="520"/>
    </location>
</feature>
<dbReference type="Pfam" id="PF25567">
    <property type="entry name" value="TPR_SYO1"/>
    <property type="match status" value="1"/>
</dbReference>
<dbReference type="EMBL" id="CP119934">
    <property type="protein sequence ID" value="WFD02118.1"/>
    <property type="molecule type" value="Genomic_DNA"/>
</dbReference>
<feature type="compositionally biased region" description="Basic and acidic residues" evidence="2">
    <location>
        <begin position="1"/>
        <end position="19"/>
    </location>
</feature>
<evidence type="ECO:0000259" key="3">
    <source>
        <dbReference type="Pfam" id="PF25567"/>
    </source>
</evidence>
<feature type="compositionally biased region" description="Acidic residues" evidence="2">
    <location>
        <begin position="488"/>
        <end position="511"/>
    </location>
</feature>
<evidence type="ECO:0000256" key="2">
    <source>
        <dbReference type="SAM" id="MobiDB-lite"/>
    </source>
</evidence>
<keyword evidence="5" id="KW-1185">Reference proteome</keyword>
<name>A0AAF0ISE3_9BASI</name>
<sequence length="860" mass="93169">MPKSRRELGARQARHDPLRRSAPVVSEVKAEVVPVLSKLPTGPGDQVQKSEQVWALASISSLLEDEHGERNRRLLLSKNIIGRILYALESSTDLEVRREASGALRNLCIDGNGDLFGEVANKGGIETVLGCLRWATMGLQNQERQLERARAPAREARERLLSKPIEQMNRKERRHAAKLQAGTLPSNVESQVEFAPDAMAVVDVQGWAADAPQRLSTMEPAAAVCLVELCESLVTILGCICEASEKLLVRAIRWDWHRSVLEDGPPEGDRSAYAGDALAAWLCEAIALGTKPEGSYAQALTSLSVASANTLCALCDDAKSGLARALVGLPSLAPTSKKARRRERDLPVLPTPAEMNAKRAQGSTRLALLTKAIELVPLEGDDAPGAALGVVTSGALCNIQRSVQSEEELETPIAVAEYGPLGNYMVHNVLPRLVHLLSVADLEKLVARRAKEALQMCELALEVVAELMSMLGRGDESVEQLSITQLPLDDEGDEEDFEMFEDQSEPEEMEPDAPQPSERAEPHALDHWVFAQLLQSPLLPALVRLASPVPSSDAADESGSQRRAVQLRAVAAINNFLLRLALFAPPPPSQWPGEEETLERISLWRAWVGTAYLEDAPATQTRIGQTLHEIWTHVFAIAAHWAAVPSVVDAETSAEDNRSSAMSQTPHATAAQDGLAIVDTCIGSLWSIARILEGQLPLTQDDAPAPYVTALLAAYQSARMTDVRVKSLGTLAVLARSQAYRTQDAQPPVAYQQVYGTLGNLFVDAVAASSKDPQHVEVLVAAVNAVMDTYANELAPWDSVYGASGFQARLGALVNPIAGLVKRMDRRANPPLYAAAQESVQNLRAFLDYRDSLPDTGKQK</sequence>
<feature type="non-terminal residue" evidence="4">
    <location>
        <position position="860"/>
    </location>
</feature>
<evidence type="ECO:0000313" key="4">
    <source>
        <dbReference type="EMBL" id="WFD02118.1"/>
    </source>
</evidence>
<dbReference type="GO" id="GO:0051082">
    <property type="term" value="F:unfolded protein binding"/>
    <property type="evidence" value="ECO:0007669"/>
    <property type="project" value="TreeGrafter"/>
</dbReference>
<dbReference type="InterPro" id="IPR052616">
    <property type="entry name" value="SYO1-like"/>
</dbReference>
<reference evidence="4" key="1">
    <citation type="submission" date="2023-03" db="EMBL/GenBank/DDBJ databases">
        <title>Mating type loci evolution in Malassezia.</title>
        <authorList>
            <person name="Coelho M.A."/>
        </authorList>
    </citation>
    <scope>NUCLEOTIDE SEQUENCE</scope>
    <source>
        <strain evidence="4">CBS 7876</strain>
    </source>
</reference>
<dbReference type="InterPro" id="IPR011989">
    <property type="entry name" value="ARM-like"/>
</dbReference>
<dbReference type="AlphaFoldDB" id="A0AAF0ISE3"/>
<protein>
    <recommendedName>
        <fullName evidence="3">SYO1-like TPR repeats domain-containing protein</fullName>
    </recommendedName>
</protein>
<dbReference type="PANTHER" id="PTHR13347">
    <property type="entry name" value="HEAT REPEAT-CONTAINING PROTEIN 3"/>
    <property type="match status" value="1"/>
</dbReference>
<gene>
    <name evidence="4" type="ORF">MOBT1_000797</name>
</gene>
<comment type="similarity">
    <text evidence="1">Belongs to the nuclear import and ribosome assembly adapter family.</text>
</comment>
<proteinExistence type="inferred from homology"/>